<evidence type="ECO:0000313" key="8">
    <source>
        <dbReference type="EMBL" id="PWS32248.1"/>
    </source>
</evidence>
<keyword evidence="9" id="KW-1185">Reference proteome</keyword>
<dbReference type="OrthoDB" id="659569at2"/>
<evidence type="ECO:0000256" key="1">
    <source>
        <dbReference type="ARBA" id="ARBA00010641"/>
    </source>
</evidence>
<dbReference type="InterPro" id="IPR013324">
    <property type="entry name" value="RNA_pol_sigma_r3/r4-like"/>
</dbReference>
<dbReference type="RefSeq" id="WP_109929695.1">
    <property type="nucleotide sequence ID" value="NZ_QGNY01000003.1"/>
</dbReference>
<keyword evidence="2" id="KW-0805">Transcription regulation</keyword>
<dbReference type="Pfam" id="PF08281">
    <property type="entry name" value="Sigma70_r4_2"/>
    <property type="match status" value="1"/>
</dbReference>
<dbReference type="InterPro" id="IPR036388">
    <property type="entry name" value="WH-like_DNA-bd_sf"/>
</dbReference>
<dbReference type="Proteomes" id="UP000245391">
    <property type="component" value="Unassembled WGS sequence"/>
</dbReference>
<dbReference type="Gene3D" id="1.10.10.10">
    <property type="entry name" value="Winged helix-like DNA-binding domain superfamily/Winged helix DNA-binding domain"/>
    <property type="match status" value="1"/>
</dbReference>
<reference evidence="9" key="1">
    <citation type="submission" date="2018-05" db="EMBL/GenBank/DDBJ databases">
        <title>Pedobacter paludis sp. nov., isolated from wetland soil.</title>
        <authorList>
            <person name="Zhang Y."/>
        </authorList>
    </citation>
    <scope>NUCLEOTIDE SEQUENCE [LARGE SCALE GENOMIC DNA]</scope>
    <source>
        <strain evidence="9">R-8</strain>
    </source>
</reference>
<keyword evidence="5" id="KW-0472">Membrane</keyword>
<gene>
    <name evidence="8" type="ORF">DF947_10800</name>
</gene>
<protein>
    <submittedName>
        <fullName evidence="8">RNA polymerase subunit sigma-70</fullName>
    </submittedName>
</protein>
<keyword evidence="4" id="KW-0804">Transcription</keyword>
<dbReference type="GO" id="GO:0006352">
    <property type="term" value="P:DNA-templated transcription initiation"/>
    <property type="evidence" value="ECO:0007669"/>
    <property type="project" value="InterPro"/>
</dbReference>
<accession>A0A317F435</accession>
<proteinExistence type="inferred from homology"/>
<evidence type="ECO:0000259" key="7">
    <source>
        <dbReference type="Pfam" id="PF08281"/>
    </source>
</evidence>
<feature type="domain" description="RNA polymerase sigma-70 region 2" evidence="6">
    <location>
        <begin position="36"/>
        <end position="102"/>
    </location>
</feature>
<evidence type="ECO:0000256" key="5">
    <source>
        <dbReference type="SAM" id="Phobius"/>
    </source>
</evidence>
<evidence type="ECO:0000256" key="2">
    <source>
        <dbReference type="ARBA" id="ARBA00023015"/>
    </source>
</evidence>
<feature type="domain" description="RNA polymerase sigma factor 70 region 4 type 2" evidence="7">
    <location>
        <begin position="135"/>
        <end position="183"/>
    </location>
</feature>
<dbReference type="Gene3D" id="1.10.1740.10">
    <property type="match status" value="1"/>
</dbReference>
<dbReference type="InterPro" id="IPR039425">
    <property type="entry name" value="RNA_pol_sigma-70-like"/>
</dbReference>
<dbReference type="InterPro" id="IPR013249">
    <property type="entry name" value="RNA_pol_sigma70_r4_t2"/>
</dbReference>
<keyword evidence="5" id="KW-0812">Transmembrane</keyword>
<dbReference type="InterPro" id="IPR013325">
    <property type="entry name" value="RNA_pol_sigma_r2"/>
</dbReference>
<name>A0A317F435_9SPHI</name>
<evidence type="ECO:0000259" key="6">
    <source>
        <dbReference type="Pfam" id="PF04542"/>
    </source>
</evidence>
<dbReference type="InterPro" id="IPR007627">
    <property type="entry name" value="RNA_pol_sigma70_r2"/>
</dbReference>
<comment type="similarity">
    <text evidence="1">Belongs to the sigma-70 factor family. ECF subfamily.</text>
</comment>
<evidence type="ECO:0000313" key="9">
    <source>
        <dbReference type="Proteomes" id="UP000245391"/>
    </source>
</evidence>
<dbReference type="NCBIfam" id="TIGR02937">
    <property type="entry name" value="sigma70-ECF"/>
    <property type="match status" value="1"/>
</dbReference>
<dbReference type="AlphaFoldDB" id="A0A317F435"/>
<dbReference type="PANTHER" id="PTHR43133">
    <property type="entry name" value="RNA POLYMERASE ECF-TYPE SIGMA FACTO"/>
    <property type="match status" value="1"/>
</dbReference>
<dbReference type="Pfam" id="PF04542">
    <property type="entry name" value="Sigma70_r2"/>
    <property type="match status" value="1"/>
</dbReference>
<dbReference type="InterPro" id="IPR014284">
    <property type="entry name" value="RNA_pol_sigma-70_dom"/>
</dbReference>
<dbReference type="GO" id="GO:0016987">
    <property type="term" value="F:sigma factor activity"/>
    <property type="evidence" value="ECO:0007669"/>
    <property type="project" value="UniProtKB-KW"/>
</dbReference>
<dbReference type="SUPFAM" id="SSF88946">
    <property type="entry name" value="Sigma2 domain of RNA polymerase sigma factors"/>
    <property type="match status" value="1"/>
</dbReference>
<evidence type="ECO:0000256" key="4">
    <source>
        <dbReference type="ARBA" id="ARBA00023163"/>
    </source>
</evidence>
<evidence type="ECO:0000256" key="3">
    <source>
        <dbReference type="ARBA" id="ARBA00023082"/>
    </source>
</evidence>
<keyword evidence="5" id="KW-1133">Transmembrane helix</keyword>
<dbReference type="EMBL" id="QGNY01000003">
    <property type="protein sequence ID" value="PWS32248.1"/>
    <property type="molecule type" value="Genomic_DNA"/>
</dbReference>
<dbReference type="PANTHER" id="PTHR43133:SF46">
    <property type="entry name" value="RNA POLYMERASE SIGMA-70 FACTOR ECF SUBFAMILY"/>
    <property type="match status" value="1"/>
</dbReference>
<feature type="transmembrane region" description="Helical" evidence="5">
    <location>
        <begin position="189"/>
        <end position="208"/>
    </location>
</feature>
<dbReference type="GO" id="GO:0003677">
    <property type="term" value="F:DNA binding"/>
    <property type="evidence" value="ECO:0007669"/>
    <property type="project" value="InterPro"/>
</dbReference>
<organism evidence="8 9">
    <name type="scientific">Pedobacter paludis</name>
    <dbReference type="NCBI Taxonomy" id="2203212"/>
    <lineage>
        <taxon>Bacteria</taxon>
        <taxon>Pseudomonadati</taxon>
        <taxon>Bacteroidota</taxon>
        <taxon>Sphingobacteriia</taxon>
        <taxon>Sphingobacteriales</taxon>
        <taxon>Sphingobacteriaceae</taxon>
        <taxon>Pedobacter</taxon>
    </lineage>
</organism>
<dbReference type="SUPFAM" id="SSF88659">
    <property type="entry name" value="Sigma3 and sigma4 domains of RNA polymerase sigma factors"/>
    <property type="match status" value="1"/>
</dbReference>
<sequence>MAEKSCQQAMNPYTNLSDIELTEKFNGKDTRAFAEIYERYFAALFSHARRMLQDDAQAGDVVQDTFASLLERMGGQTFEGSLSAYLYVSVRNQIISLMRREKTKTKYLDSLKAYFNSGGNPSDQQLLEKEMYSLIESEISKLPEKMRNIFELSRKAHLSYRQIAQLSMVSEGTVKKQVYYALKILRSRINTKVLLTFMYLLLALNRIWRGLF</sequence>
<comment type="caution">
    <text evidence="8">The sequence shown here is derived from an EMBL/GenBank/DDBJ whole genome shotgun (WGS) entry which is preliminary data.</text>
</comment>
<keyword evidence="3" id="KW-0731">Sigma factor</keyword>